<organism evidence="1 2">
    <name type="scientific">Candidatus Uhrbacteria bacterium CG_4_9_14_3_um_filter_50_9</name>
    <dbReference type="NCBI Taxonomy" id="1975035"/>
    <lineage>
        <taxon>Bacteria</taxon>
        <taxon>Candidatus Uhriibacteriota</taxon>
    </lineage>
</organism>
<gene>
    <name evidence="1" type="ORF">CO174_02505</name>
</gene>
<sequence>MDQERTLNDILEIVGYLKDNMVTRDEHRQSLFELRSDIMSHVDSFIGLHQKLDIELAALRAKSDRLEGFVKQLAAHANIKLEF</sequence>
<dbReference type="AlphaFoldDB" id="A0A2M7XCX0"/>
<name>A0A2M7XCX0_9BACT</name>
<reference evidence="2" key="1">
    <citation type="submission" date="2017-09" db="EMBL/GenBank/DDBJ databases">
        <title>Depth-based differentiation of microbial function through sediment-hosted aquifers and enrichment of novel symbionts in the deep terrestrial subsurface.</title>
        <authorList>
            <person name="Probst A.J."/>
            <person name="Ladd B."/>
            <person name="Jarett J.K."/>
            <person name="Geller-Mcgrath D.E."/>
            <person name="Sieber C.M.K."/>
            <person name="Emerson J.B."/>
            <person name="Anantharaman K."/>
            <person name="Thomas B.C."/>
            <person name="Malmstrom R."/>
            <person name="Stieglmeier M."/>
            <person name="Klingl A."/>
            <person name="Woyke T."/>
            <person name="Ryan C.M."/>
            <person name="Banfield J.F."/>
        </authorList>
    </citation>
    <scope>NUCLEOTIDE SEQUENCE [LARGE SCALE GENOMIC DNA]</scope>
</reference>
<evidence type="ECO:0000313" key="1">
    <source>
        <dbReference type="EMBL" id="PJA45556.1"/>
    </source>
</evidence>
<dbReference type="Proteomes" id="UP000229385">
    <property type="component" value="Unassembled WGS sequence"/>
</dbReference>
<accession>A0A2M7XCX0</accession>
<evidence type="ECO:0000313" key="2">
    <source>
        <dbReference type="Proteomes" id="UP000229385"/>
    </source>
</evidence>
<protein>
    <submittedName>
        <fullName evidence="1">Uncharacterized protein</fullName>
    </submittedName>
</protein>
<comment type="caution">
    <text evidence="1">The sequence shown here is derived from an EMBL/GenBank/DDBJ whole genome shotgun (WGS) entry which is preliminary data.</text>
</comment>
<dbReference type="EMBL" id="PFWU01000030">
    <property type="protein sequence ID" value="PJA45556.1"/>
    <property type="molecule type" value="Genomic_DNA"/>
</dbReference>
<proteinExistence type="predicted"/>